<name>A0A9R1UQV0_LACSA</name>
<keyword evidence="2" id="KW-1185">Reference proteome</keyword>
<dbReference type="AlphaFoldDB" id="A0A9R1UQV0"/>
<proteinExistence type="predicted"/>
<comment type="caution">
    <text evidence="1">The sequence shown here is derived from an EMBL/GenBank/DDBJ whole genome shotgun (WGS) entry which is preliminary data.</text>
</comment>
<sequence length="110" mass="12348">MMRNTTQPLGMPEPLPLLKLAQQNRNGATKHNYNSHMKLYQLFKKKEALKLNLGLKSVRAFQICLHPIIIIDGAHLKRKYLGTMFLAIGMDGNKQILTIAFGVGKTESGE</sequence>
<reference evidence="1 2" key="1">
    <citation type="journal article" date="2017" name="Nat. Commun.">
        <title>Genome assembly with in vitro proximity ligation data and whole-genome triplication in lettuce.</title>
        <authorList>
            <person name="Reyes-Chin-Wo S."/>
            <person name="Wang Z."/>
            <person name="Yang X."/>
            <person name="Kozik A."/>
            <person name="Arikit S."/>
            <person name="Song C."/>
            <person name="Xia L."/>
            <person name="Froenicke L."/>
            <person name="Lavelle D.O."/>
            <person name="Truco M.J."/>
            <person name="Xia R."/>
            <person name="Zhu S."/>
            <person name="Xu C."/>
            <person name="Xu H."/>
            <person name="Xu X."/>
            <person name="Cox K."/>
            <person name="Korf I."/>
            <person name="Meyers B.C."/>
            <person name="Michelmore R.W."/>
        </authorList>
    </citation>
    <scope>NUCLEOTIDE SEQUENCE [LARGE SCALE GENOMIC DNA]</scope>
    <source>
        <strain evidence="2">cv. Salinas</strain>
        <tissue evidence="1">Seedlings</tissue>
    </source>
</reference>
<evidence type="ECO:0008006" key="3">
    <source>
        <dbReference type="Google" id="ProtNLM"/>
    </source>
</evidence>
<organism evidence="1 2">
    <name type="scientific">Lactuca sativa</name>
    <name type="common">Garden lettuce</name>
    <dbReference type="NCBI Taxonomy" id="4236"/>
    <lineage>
        <taxon>Eukaryota</taxon>
        <taxon>Viridiplantae</taxon>
        <taxon>Streptophyta</taxon>
        <taxon>Embryophyta</taxon>
        <taxon>Tracheophyta</taxon>
        <taxon>Spermatophyta</taxon>
        <taxon>Magnoliopsida</taxon>
        <taxon>eudicotyledons</taxon>
        <taxon>Gunneridae</taxon>
        <taxon>Pentapetalae</taxon>
        <taxon>asterids</taxon>
        <taxon>campanulids</taxon>
        <taxon>Asterales</taxon>
        <taxon>Asteraceae</taxon>
        <taxon>Cichorioideae</taxon>
        <taxon>Cichorieae</taxon>
        <taxon>Lactucinae</taxon>
        <taxon>Lactuca</taxon>
    </lineage>
</organism>
<evidence type="ECO:0000313" key="2">
    <source>
        <dbReference type="Proteomes" id="UP000235145"/>
    </source>
</evidence>
<protein>
    <recommendedName>
        <fullName evidence="3">MULE transposase domain-containing protein</fullName>
    </recommendedName>
</protein>
<gene>
    <name evidence="1" type="ORF">LSAT_V11C800417250</name>
</gene>
<dbReference type="Proteomes" id="UP000235145">
    <property type="component" value="Unassembled WGS sequence"/>
</dbReference>
<dbReference type="EMBL" id="NBSK02000008">
    <property type="protein sequence ID" value="KAJ0192005.1"/>
    <property type="molecule type" value="Genomic_DNA"/>
</dbReference>
<evidence type="ECO:0000313" key="1">
    <source>
        <dbReference type="EMBL" id="KAJ0192005.1"/>
    </source>
</evidence>
<accession>A0A9R1UQV0</accession>